<feature type="compositionally biased region" description="Basic and acidic residues" evidence="1">
    <location>
        <begin position="81"/>
        <end position="91"/>
    </location>
</feature>
<proteinExistence type="predicted"/>
<evidence type="ECO:0000313" key="3">
    <source>
        <dbReference type="EMBL" id="GFY23593.1"/>
    </source>
</evidence>
<evidence type="ECO:0000259" key="2">
    <source>
        <dbReference type="PROSITE" id="PS50994"/>
    </source>
</evidence>
<comment type="caution">
    <text evidence="3">The sequence shown here is derived from an EMBL/GenBank/DDBJ whole genome shotgun (WGS) entry which is preliminary data.</text>
</comment>
<dbReference type="InterPro" id="IPR036397">
    <property type="entry name" value="RNaseH_sf"/>
</dbReference>
<accession>A0A8X6VW78</accession>
<evidence type="ECO:0000313" key="4">
    <source>
        <dbReference type="Proteomes" id="UP000887159"/>
    </source>
</evidence>
<evidence type="ECO:0000256" key="1">
    <source>
        <dbReference type="SAM" id="MobiDB-lite"/>
    </source>
</evidence>
<dbReference type="PROSITE" id="PS50994">
    <property type="entry name" value="INTEGRASE"/>
    <property type="match status" value="1"/>
</dbReference>
<organism evidence="3 4">
    <name type="scientific">Trichonephila clavipes</name>
    <name type="common">Golden silk orbweaver</name>
    <name type="synonym">Nephila clavipes</name>
    <dbReference type="NCBI Taxonomy" id="2585209"/>
    <lineage>
        <taxon>Eukaryota</taxon>
        <taxon>Metazoa</taxon>
        <taxon>Ecdysozoa</taxon>
        <taxon>Arthropoda</taxon>
        <taxon>Chelicerata</taxon>
        <taxon>Arachnida</taxon>
        <taxon>Araneae</taxon>
        <taxon>Araneomorphae</taxon>
        <taxon>Entelegynae</taxon>
        <taxon>Araneoidea</taxon>
        <taxon>Nephilidae</taxon>
        <taxon>Trichonephila</taxon>
    </lineage>
</organism>
<dbReference type="EMBL" id="BMAU01021364">
    <property type="protein sequence ID" value="GFY23593.1"/>
    <property type="molecule type" value="Genomic_DNA"/>
</dbReference>
<dbReference type="Gene3D" id="3.30.420.10">
    <property type="entry name" value="Ribonuclease H-like superfamily/Ribonuclease H"/>
    <property type="match status" value="1"/>
</dbReference>
<dbReference type="GO" id="GO:0015074">
    <property type="term" value="P:DNA integration"/>
    <property type="evidence" value="ECO:0007669"/>
    <property type="project" value="InterPro"/>
</dbReference>
<name>A0A8X6VW78_TRICX</name>
<sequence>MISDNGPNFISNIFEHLSNRLGIRHVKTVEYRPQANRTEGRRDVQIKGNDCVLVKTHPLSSAAQKVVAKFKPKFEGPNRVLEKKIQDRDEAVMSNTSRYKLRPRSAKVENPNHPVRRLHNKEDQFNPEETDNNSTAPMPVEQERSSSRSTKSRRGQQQH</sequence>
<feature type="compositionally biased region" description="Basic residues" evidence="1">
    <location>
        <begin position="150"/>
        <end position="159"/>
    </location>
</feature>
<dbReference type="SUPFAM" id="SSF53098">
    <property type="entry name" value="Ribonuclease H-like"/>
    <property type="match status" value="1"/>
</dbReference>
<dbReference type="InterPro" id="IPR001584">
    <property type="entry name" value="Integrase_cat-core"/>
</dbReference>
<dbReference type="AlphaFoldDB" id="A0A8X6VW78"/>
<dbReference type="Proteomes" id="UP000887159">
    <property type="component" value="Unassembled WGS sequence"/>
</dbReference>
<dbReference type="InterPro" id="IPR012337">
    <property type="entry name" value="RNaseH-like_sf"/>
</dbReference>
<dbReference type="GO" id="GO:0003676">
    <property type="term" value="F:nucleic acid binding"/>
    <property type="evidence" value="ECO:0007669"/>
    <property type="project" value="InterPro"/>
</dbReference>
<reference evidence="3" key="1">
    <citation type="submission" date="2020-08" db="EMBL/GenBank/DDBJ databases">
        <title>Multicomponent nature underlies the extraordinary mechanical properties of spider dragline silk.</title>
        <authorList>
            <person name="Kono N."/>
            <person name="Nakamura H."/>
            <person name="Mori M."/>
            <person name="Yoshida Y."/>
            <person name="Ohtoshi R."/>
            <person name="Malay A.D."/>
            <person name="Moran D.A.P."/>
            <person name="Tomita M."/>
            <person name="Numata K."/>
            <person name="Arakawa K."/>
        </authorList>
    </citation>
    <scope>NUCLEOTIDE SEQUENCE</scope>
</reference>
<feature type="domain" description="Integrase catalytic" evidence="2">
    <location>
        <begin position="1"/>
        <end position="122"/>
    </location>
</feature>
<gene>
    <name evidence="3" type="ORF">TNCV_1038921</name>
</gene>
<keyword evidence="4" id="KW-1185">Reference proteome</keyword>
<protein>
    <recommendedName>
        <fullName evidence="2">Integrase catalytic domain-containing protein</fullName>
    </recommendedName>
</protein>
<feature type="region of interest" description="Disordered" evidence="1">
    <location>
        <begin position="81"/>
        <end position="159"/>
    </location>
</feature>